<dbReference type="PANTHER" id="PTHR47245">
    <property type="entry name" value="PEPTIDYLPROLYL ISOMERASE"/>
    <property type="match status" value="1"/>
</dbReference>
<evidence type="ECO:0000256" key="7">
    <source>
        <dbReference type="PROSITE-ProRule" id="PRU00278"/>
    </source>
</evidence>
<dbReference type="Pfam" id="PF00639">
    <property type="entry name" value="Rotamase"/>
    <property type="match status" value="1"/>
</dbReference>
<sequence length="307" mass="34496">MSASQAIAPNPTASGQQDAEPEHYRYHLLRAATARFQRNIPALSRDELAEAERQAQRSFALEEQVLKSTEALDVLIPDTQVQRAYQAVKQRYESQSELEADLKRNGLNSRELRQALRRELIFDAVMQRVGARHAPITDADERLFYELHRERFDTPETRSARHILITINDDYPENCRSAARARIDAISERLQAQASVQADAPAAALLNAFIDEARKGSECPTAMEGGQLGRLNRGQLYPALDAALFALAAGQLSGVLESELGFHLLLCEAIHPAKTLPFDSVRPRIHSALEQRRRKEQQRQWLASLKA</sequence>
<evidence type="ECO:0000256" key="1">
    <source>
        <dbReference type="ARBA" id="ARBA00000971"/>
    </source>
</evidence>
<dbReference type="Proteomes" id="UP001138768">
    <property type="component" value="Unassembled WGS sequence"/>
</dbReference>
<dbReference type="EC" id="5.2.1.8" evidence="3"/>
<dbReference type="SUPFAM" id="SSF54534">
    <property type="entry name" value="FKBP-like"/>
    <property type="match status" value="1"/>
</dbReference>
<evidence type="ECO:0000256" key="2">
    <source>
        <dbReference type="ARBA" id="ARBA00007656"/>
    </source>
</evidence>
<evidence type="ECO:0000256" key="4">
    <source>
        <dbReference type="ARBA" id="ARBA00022729"/>
    </source>
</evidence>
<accession>A0A9X0WBA5</accession>
<dbReference type="PROSITE" id="PS50198">
    <property type="entry name" value="PPIC_PPIASE_2"/>
    <property type="match status" value="1"/>
</dbReference>
<evidence type="ECO:0000313" key="10">
    <source>
        <dbReference type="EMBL" id="MBK1619773.1"/>
    </source>
</evidence>
<comment type="similarity">
    <text evidence="2">Belongs to the PpiC/parvulin rotamase family.</text>
</comment>
<dbReference type="InterPro" id="IPR050245">
    <property type="entry name" value="PrsA_foldase"/>
</dbReference>
<protein>
    <recommendedName>
        <fullName evidence="3">peptidylprolyl isomerase</fullName>
        <ecNumber evidence="3">5.2.1.8</ecNumber>
    </recommendedName>
</protein>
<gene>
    <name evidence="10" type="primary">nifM</name>
    <name evidence="10" type="ORF">CKO42_15245</name>
</gene>
<dbReference type="InterPro" id="IPR046357">
    <property type="entry name" value="PPIase_dom_sf"/>
</dbReference>
<dbReference type="Gene3D" id="3.10.50.40">
    <property type="match status" value="1"/>
</dbReference>
<dbReference type="EMBL" id="NRRY01000026">
    <property type="protein sequence ID" value="MBK1619773.1"/>
    <property type="molecule type" value="Genomic_DNA"/>
</dbReference>
<evidence type="ECO:0000256" key="3">
    <source>
        <dbReference type="ARBA" id="ARBA00013194"/>
    </source>
</evidence>
<dbReference type="InterPro" id="IPR027304">
    <property type="entry name" value="Trigger_fact/SurA_dom_sf"/>
</dbReference>
<feature type="region of interest" description="Disordered" evidence="8">
    <location>
        <begin position="1"/>
        <end position="21"/>
    </location>
</feature>
<dbReference type="NCBIfam" id="TIGR02933">
    <property type="entry name" value="nifM_nitrog"/>
    <property type="match status" value="1"/>
</dbReference>
<evidence type="ECO:0000313" key="11">
    <source>
        <dbReference type="Proteomes" id="UP001138768"/>
    </source>
</evidence>
<feature type="domain" description="PpiC" evidence="9">
    <location>
        <begin position="155"/>
        <end position="269"/>
    </location>
</feature>
<dbReference type="SUPFAM" id="SSF109998">
    <property type="entry name" value="Triger factor/SurA peptide-binding domain-like"/>
    <property type="match status" value="1"/>
</dbReference>
<comment type="caution">
    <text evidence="10">The sequence shown here is derived from an EMBL/GenBank/DDBJ whole genome shotgun (WGS) entry which is preliminary data.</text>
</comment>
<dbReference type="GO" id="GO:0003755">
    <property type="term" value="F:peptidyl-prolyl cis-trans isomerase activity"/>
    <property type="evidence" value="ECO:0007669"/>
    <property type="project" value="UniProtKB-KW"/>
</dbReference>
<evidence type="ECO:0000256" key="8">
    <source>
        <dbReference type="SAM" id="MobiDB-lite"/>
    </source>
</evidence>
<name>A0A9X0WBA5_9GAMM</name>
<keyword evidence="11" id="KW-1185">Reference proteome</keyword>
<reference evidence="10 11" key="1">
    <citation type="journal article" date="2020" name="Microorganisms">
        <title>Osmotic Adaptation and Compatible Solute Biosynthesis of Phototrophic Bacteria as Revealed from Genome Analyses.</title>
        <authorList>
            <person name="Imhoff J.F."/>
            <person name="Rahn T."/>
            <person name="Kunzel S."/>
            <person name="Keller A."/>
            <person name="Neulinger S.C."/>
        </authorList>
    </citation>
    <scope>NUCLEOTIDE SEQUENCE [LARGE SCALE GENOMIC DNA]</scope>
    <source>
        <strain evidence="10 11">DSM 25653</strain>
    </source>
</reference>
<keyword evidence="4" id="KW-0732">Signal</keyword>
<dbReference type="InterPro" id="IPR014282">
    <property type="entry name" value="Nitrogen_fix_NifM"/>
</dbReference>
<comment type="catalytic activity">
    <reaction evidence="1">
        <text>[protein]-peptidylproline (omega=180) = [protein]-peptidylproline (omega=0)</text>
        <dbReference type="Rhea" id="RHEA:16237"/>
        <dbReference type="Rhea" id="RHEA-COMP:10747"/>
        <dbReference type="Rhea" id="RHEA-COMP:10748"/>
        <dbReference type="ChEBI" id="CHEBI:83833"/>
        <dbReference type="ChEBI" id="CHEBI:83834"/>
        <dbReference type="EC" id="5.2.1.8"/>
    </reaction>
</comment>
<dbReference type="PANTHER" id="PTHR47245:SF1">
    <property type="entry name" value="FOLDASE PROTEIN PRSA"/>
    <property type="match status" value="1"/>
</dbReference>
<evidence type="ECO:0000256" key="5">
    <source>
        <dbReference type="ARBA" id="ARBA00023110"/>
    </source>
</evidence>
<dbReference type="AlphaFoldDB" id="A0A9X0WBA5"/>
<keyword evidence="6 7" id="KW-0413">Isomerase</keyword>
<evidence type="ECO:0000256" key="6">
    <source>
        <dbReference type="ARBA" id="ARBA00023235"/>
    </source>
</evidence>
<dbReference type="InterPro" id="IPR000297">
    <property type="entry name" value="PPIase_PpiC"/>
</dbReference>
<evidence type="ECO:0000259" key="9">
    <source>
        <dbReference type="PROSITE" id="PS50198"/>
    </source>
</evidence>
<proteinExistence type="inferred from homology"/>
<keyword evidence="5 7" id="KW-0697">Rotamase</keyword>
<dbReference type="RefSeq" id="WP_200245827.1">
    <property type="nucleotide sequence ID" value="NZ_NRRY01000026.1"/>
</dbReference>
<dbReference type="Gene3D" id="1.10.4030.10">
    <property type="entry name" value="Porin chaperone SurA, peptide-binding domain"/>
    <property type="match status" value="1"/>
</dbReference>
<organism evidence="10 11">
    <name type="scientific">Lamprobacter modestohalophilus</name>
    <dbReference type="NCBI Taxonomy" id="1064514"/>
    <lineage>
        <taxon>Bacteria</taxon>
        <taxon>Pseudomonadati</taxon>
        <taxon>Pseudomonadota</taxon>
        <taxon>Gammaproteobacteria</taxon>
        <taxon>Chromatiales</taxon>
        <taxon>Chromatiaceae</taxon>
        <taxon>Lamprobacter</taxon>
    </lineage>
</organism>
<feature type="compositionally biased region" description="Polar residues" evidence="8">
    <location>
        <begin position="1"/>
        <end position="17"/>
    </location>
</feature>